<protein>
    <submittedName>
        <fullName evidence="2">BQ5605_C015g07961 protein</fullName>
    </submittedName>
</protein>
<proteinExistence type="predicted"/>
<sequence>MVKRNSAQRHYLIGNGLAPDTQQASTSRLGAYSIPHPRSTSSTLTPMPSSDIVGLGVAGGAVVADAALQLLAGGATSSHSRVAAKRRRTNGQAGQGSHRFSRHPSDSLHQDDDGQDDGASFSPSSSLSLRSLATTHALKSSHVQSLAHLPADILLRIADLLQPILSPFRADGDTDGLTVSGDGDGGPSLSSQWIDPGTDVINLRSTCRAIYLAVEPLRGTVSGVRLQQGEHPGGVRVLTNFPLGKGAIDPSGDGSELLIARTRHLWIHSTLPRNATDSSIFAASTICALIEGMPRLRTFALVQATEDEVVFGSPYTALPLHRNIFYSLSRLERLHSLYFCGVKLQARAPVFPHVTTLVLNACHDCPLELISTCPKLEIVKAWRDFASRAQLEMAGKWWPEQRWMTVKHAELRGFSGVTGSAFRLSWLRNLMVRRVKFPLPVCGLTSYTSLPTTPTQTLRALSTPPVIPLISLRLCEAYDYTDLCHLILPAIAHLPHLTSFTCMVWKDRNFSPTLLGRIAGDLPNLVHLGLLLENEGTNWWPGDMGNYGHELMRFKKLETFTWNFTAYVGLDWAATRETSLSVIQSLLCHVGPKFKSLHWLQQSEYVLRSSRTSKWVWSDDVIERRLLEEGGILDDVDAVGHGGNSRDGKENRVDDGTAGVGVGVPKRKRGIGGTARKKLFDVASKGIVGGGGGRRRAPSQWALGIDWEQDEEGSSDADPDS</sequence>
<gene>
    <name evidence="2" type="primary">BQ5605_C015g07961</name>
    <name evidence="2" type="ORF">BQ5605_C015G07961</name>
</gene>
<evidence type="ECO:0000256" key="1">
    <source>
        <dbReference type="SAM" id="MobiDB-lite"/>
    </source>
</evidence>
<feature type="region of interest" description="Disordered" evidence="1">
    <location>
        <begin position="77"/>
        <end position="126"/>
    </location>
</feature>
<dbReference type="AlphaFoldDB" id="A0A2X0NQY9"/>
<dbReference type="EMBL" id="FQNC01000015">
    <property type="protein sequence ID" value="SGY18041.1"/>
    <property type="molecule type" value="Genomic_DNA"/>
</dbReference>
<feature type="compositionally biased region" description="Basic and acidic residues" evidence="1">
    <location>
        <begin position="103"/>
        <end position="112"/>
    </location>
</feature>
<accession>A0A2X0NQY9</accession>
<feature type="region of interest" description="Disordered" evidence="1">
    <location>
        <begin position="172"/>
        <end position="191"/>
    </location>
</feature>
<organism evidence="2 3">
    <name type="scientific">Microbotryum silenes-dioicae</name>
    <dbReference type="NCBI Taxonomy" id="796604"/>
    <lineage>
        <taxon>Eukaryota</taxon>
        <taxon>Fungi</taxon>
        <taxon>Dikarya</taxon>
        <taxon>Basidiomycota</taxon>
        <taxon>Pucciniomycotina</taxon>
        <taxon>Microbotryomycetes</taxon>
        <taxon>Microbotryales</taxon>
        <taxon>Microbotryaceae</taxon>
        <taxon>Microbotryum</taxon>
    </lineage>
</organism>
<name>A0A2X0NQY9_9BASI</name>
<evidence type="ECO:0000313" key="2">
    <source>
        <dbReference type="EMBL" id="SGY18041.1"/>
    </source>
</evidence>
<dbReference type="Gene3D" id="3.80.10.10">
    <property type="entry name" value="Ribonuclease Inhibitor"/>
    <property type="match status" value="1"/>
</dbReference>
<dbReference type="Proteomes" id="UP000249464">
    <property type="component" value="Unassembled WGS sequence"/>
</dbReference>
<feature type="compositionally biased region" description="Low complexity" evidence="1">
    <location>
        <begin position="117"/>
        <end position="126"/>
    </location>
</feature>
<dbReference type="InterPro" id="IPR032675">
    <property type="entry name" value="LRR_dom_sf"/>
</dbReference>
<reference evidence="2 3" key="1">
    <citation type="submission" date="2016-11" db="EMBL/GenBank/DDBJ databases">
        <authorList>
            <person name="Jaros S."/>
            <person name="Januszkiewicz K."/>
            <person name="Wedrychowicz H."/>
        </authorList>
    </citation>
    <scope>NUCLEOTIDE SEQUENCE [LARGE SCALE GENOMIC DNA]</scope>
</reference>
<feature type="compositionally biased region" description="Basic and acidic residues" evidence="1">
    <location>
        <begin position="644"/>
        <end position="655"/>
    </location>
</feature>
<keyword evidence="3" id="KW-1185">Reference proteome</keyword>
<evidence type="ECO:0000313" key="3">
    <source>
        <dbReference type="Proteomes" id="UP000249464"/>
    </source>
</evidence>
<feature type="region of interest" description="Disordered" evidence="1">
    <location>
        <begin position="638"/>
        <end position="667"/>
    </location>
</feature>